<sequence>MNHIYVAVVIAFGVVTGCFGQPSDCDNCPLLPDEEVCEFGCKVLSYCSNGTAVTVECPPHLVVDLPSKTCKPLDEAAPPCGSTFNCTGRDGRYPDLSTDCQTFYTCIDGRFDSSAVCPGGLVFDIRQQLCNWPYMVCGPCGTSTLPEHCDPITVAPEMTTETPTTVGETVTNDGNCVCANLPDGYVCEITCKEKVECQLGLSIRTRCNENLVINPETNECDLIANVCPPCGTRDC</sequence>
<keyword evidence="2" id="KW-0732">Signal</keyword>
<evidence type="ECO:0000256" key="1">
    <source>
        <dbReference type="ARBA" id="ARBA00022669"/>
    </source>
</evidence>
<proteinExistence type="predicted"/>
<evidence type="ECO:0000313" key="6">
    <source>
        <dbReference type="EMBL" id="CAH1801642.1"/>
    </source>
</evidence>
<keyword evidence="7" id="KW-1185">Reference proteome</keyword>
<dbReference type="OrthoDB" id="6020543at2759"/>
<keyword evidence="1" id="KW-0147">Chitin-binding</keyword>
<dbReference type="Proteomes" id="UP000749559">
    <property type="component" value="Unassembled WGS sequence"/>
</dbReference>
<dbReference type="InterPro" id="IPR036508">
    <property type="entry name" value="Chitin-bd_dom_sf"/>
</dbReference>
<keyword evidence="3" id="KW-0677">Repeat</keyword>
<dbReference type="AlphaFoldDB" id="A0A8J1TM15"/>
<name>A0A8J1TM15_OWEFU</name>
<dbReference type="InterPro" id="IPR051940">
    <property type="entry name" value="Chitin_bind-dev_reg"/>
</dbReference>
<dbReference type="Pfam" id="PF01607">
    <property type="entry name" value="CBM_14"/>
    <property type="match status" value="1"/>
</dbReference>
<evidence type="ECO:0000256" key="4">
    <source>
        <dbReference type="ARBA" id="ARBA00023157"/>
    </source>
</evidence>
<dbReference type="Gene3D" id="2.170.140.10">
    <property type="entry name" value="Chitin binding domain"/>
    <property type="match status" value="1"/>
</dbReference>
<evidence type="ECO:0000256" key="5">
    <source>
        <dbReference type="ARBA" id="ARBA00023180"/>
    </source>
</evidence>
<dbReference type="InterPro" id="IPR002557">
    <property type="entry name" value="Chitin-bd_dom"/>
</dbReference>
<reference evidence="6" key="1">
    <citation type="submission" date="2022-03" db="EMBL/GenBank/DDBJ databases">
        <authorList>
            <person name="Martin C."/>
        </authorList>
    </citation>
    <scope>NUCLEOTIDE SEQUENCE</scope>
</reference>
<organism evidence="6 7">
    <name type="scientific">Owenia fusiformis</name>
    <name type="common">Polychaete worm</name>
    <dbReference type="NCBI Taxonomy" id="6347"/>
    <lineage>
        <taxon>Eukaryota</taxon>
        <taxon>Metazoa</taxon>
        <taxon>Spiralia</taxon>
        <taxon>Lophotrochozoa</taxon>
        <taxon>Annelida</taxon>
        <taxon>Polychaeta</taxon>
        <taxon>Sedentaria</taxon>
        <taxon>Canalipalpata</taxon>
        <taxon>Sabellida</taxon>
        <taxon>Oweniida</taxon>
        <taxon>Oweniidae</taxon>
        <taxon>Owenia</taxon>
    </lineage>
</organism>
<keyword evidence="5" id="KW-0325">Glycoprotein</keyword>
<keyword evidence="4" id="KW-1015">Disulfide bond</keyword>
<evidence type="ECO:0000256" key="2">
    <source>
        <dbReference type="ARBA" id="ARBA00022729"/>
    </source>
</evidence>
<dbReference type="SMART" id="SM00494">
    <property type="entry name" value="ChtBD2"/>
    <property type="match status" value="3"/>
</dbReference>
<evidence type="ECO:0000313" key="7">
    <source>
        <dbReference type="Proteomes" id="UP000749559"/>
    </source>
</evidence>
<dbReference type="SUPFAM" id="SSF57625">
    <property type="entry name" value="Invertebrate chitin-binding proteins"/>
    <property type="match status" value="1"/>
</dbReference>
<dbReference type="EMBL" id="CAIIXF020000012">
    <property type="protein sequence ID" value="CAH1801642.1"/>
    <property type="molecule type" value="Genomic_DNA"/>
</dbReference>
<accession>A0A8J1TM15</accession>
<dbReference type="GO" id="GO:0008061">
    <property type="term" value="F:chitin binding"/>
    <property type="evidence" value="ECO:0007669"/>
    <property type="project" value="UniProtKB-KW"/>
</dbReference>
<protein>
    <submittedName>
        <fullName evidence="6">Uncharacterized protein</fullName>
    </submittedName>
</protein>
<evidence type="ECO:0000256" key="3">
    <source>
        <dbReference type="ARBA" id="ARBA00022737"/>
    </source>
</evidence>
<dbReference type="PROSITE" id="PS50940">
    <property type="entry name" value="CHIT_BIND_II"/>
    <property type="match status" value="1"/>
</dbReference>
<dbReference type="PANTHER" id="PTHR23301">
    <property type="entry name" value="CHITIN BINDING PERITROPHIN-A"/>
    <property type="match status" value="1"/>
</dbReference>
<dbReference type="GO" id="GO:0005576">
    <property type="term" value="C:extracellular region"/>
    <property type="evidence" value="ECO:0007669"/>
    <property type="project" value="InterPro"/>
</dbReference>
<gene>
    <name evidence="6" type="ORF">OFUS_LOCUS25413</name>
</gene>
<comment type="caution">
    <text evidence="6">The sequence shown here is derived from an EMBL/GenBank/DDBJ whole genome shotgun (WGS) entry which is preliminary data.</text>
</comment>
<dbReference type="PANTHER" id="PTHR23301:SF0">
    <property type="entry name" value="CHITIN-BINDING TYPE-2 DOMAIN-CONTAINING PROTEIN-RELATED"/>
    <property type="match status" value="1"/>
</dbReference>